<protein>
    <submittedName>
        <fullName evidence="2">Uncharacterized protein</fullName>
    </submittedName>
</protein>
<dbReference type="AlphaFoldDB" id="A0A4Y2I9D7"/>
<comment type="caution">
    <text evidence="2">The sequence shown here is derived from an EMBL/GenBank/DDBJ whole genome shotgun (WGS) entry which is preliminary data.</text>
</comment>
<feature type="region of interest" description="Disordered" evidence="1">
    <location>
        <begin position="47"/>
        <end position="111"/>
    </location>
</feature>
<accession>A0A4Y2I9D7</accession>
<feature type="compositionally biased region" description="Polar residues" evidence="1">
    <location>
        <begin position="101"/>
        <end position="111"/>
    </location>
</feature>
<proteinExistence type="predicted"/>
<feature type="compositionally biased region" description="Polar residues" evidence="1">
    <location>
        <begin position="49"/>
        <end position="85"/>
    </location>
</feature>
<reference evidence="2 3" key="1">
    <citation type="journal article" date="2019" name="Sci. Rep.">
        <title>Orb-weaving spider Araneus ventricosus genome elucidates the spidroin gene catalogue.</title>
        <authorList>
            <person name="Kono N."/>
            <person name="Nakamura H."/>
            <person name="Ohtoshi R."/>
            <person name="Moran D.A.P."/>
            <person name="Shinohara A."/>
            <person name="Yoshida Y."/>
            <person name="Fujiwara M."/>
            <person name="Mori M."/>
            <person name="Tomita M."/>
            <person name="Arakawa K."/>
        </authorList>
    </citation>
    <scope>NUCLEOTIDE SEQUENCE [LARGE SCALE GENOMIC DNA]</scope>
</reference>
<gene>
    <name evidence="2" type="ORF">AVEN_109093_1</name>
</gene>
<evidence type="ECO:0000256" key="1">
    <source>
        <dbReference type="SAM" id="MobiDB-lite"/>
    </source>
</evidence>
<evidence type="ECO:0000313" key="3">
    <source>
        <dbReference type="Proteomes" id="UP000499080"/>
    </source>
</evidence>
<keyword evidence="3" id="KW-1185">Reference proteome</keyword>
<name>A0A4Y2I9D7_ARAVE</name>
<dbReference type="OrthoDB" id="6437436at2759"/>
<sequence>MVYFFHRYELPSIWVANENDTDYDSDASYSVDNYTVAPDAVLMDDDEGSNVQETSAPSQESNLQDALPTTSLVTGSGNSHSQSTAPVAKKKEMNSPKENRSAVSGSSHVIA</sequence>
<dbReference type="EMBL" id="BGPR01002486">
    <property type="protein sequence ID" value="GBM74274.1"/>
    <property type="molecule type" value="Genomic_DNA"/>
</dbReference>
<feature type="compositionally biased region" description="Basic and acidic residues" evidence="1">
    <location>
        <begin position="89"/>
        <end position="100"/>
    </location>
</feature>
<dbReference type="Proteomes" id="UP000499080">
    <property type="component" value="Unassembled WGS sequence"/>
</dbReference>
<organism evidence="2 3">
    <name type="scientific">Araneus ventricosus</name>
    <name type="common">Orbweaver spider</name>
    <name type="synonym">Epeira ventricosa</name>
    <dbReference type="NCBI Taxonomy" id="182803"/>
    <lineage>
        <taxon>Eukaryota</taxon>
        <taxon>Metazoa</taxon>
        <taxon>Ecdysozoa</taxon>
        <taxon>Arthropoda</taxon>
        <taxon>Chelicerata</taxon>
        <taxon>Arachnida</taxon>
        <taxon>Araneae</taxon>
        <taxon>Araneomorphae</taxon>
        <taxon>Entelegynae</taxon>
        <taxon>Araneoidea</taxon>
        <taxon>Araneidae</taxon>
        <taxon>Araneus</taxon>
    </lineage>
</organism>
<evidence type="ECO:0000313" key="2">
    <source>
        <dbReference type="EMBL" id="GBM74274.1"/>
    </source>
</evidence>